<feature type="transmembrane region" description="Helical" evidence="1">
    <location>
        <begin position="266"/>
        <end position="286"/>
    </location>
</feature>
<keyword evidence="1" id="KW-1133">Transmembrane helix</keyword>
<organism evidence="2 3">
    <name type="scientific">Myxococcus xanthus</name>
    <dbReference type="NCBI Taxonomy" id="34"/>
    <lineage>
        <taxon>Bacteria</taxon>
        <taxon>Pseudomonadati</taxon>
        <taxon>Myxococcota</taxon>
        <taxon>Myxococcia</taxon>
        <taxon>Myxococcales</taxon>
        <taxon>Cystobacterineae</taxon>
        <taxon>Myxococcaceae</taxon>
        <taxon>Myxococcus</taxon>
    </lineage>
</organism>
<feature type="transmembrane region" description="Helical" evidence="1">
    <location>
        <begin position="170"/>
        <end position="187"/>
    </location>
</feature>
<dbReference type="EMBL" id="JABFNT010000008">
    <property type="protein sequence ID" value="NOJ77442.1"/>
    <property type="molecule type" value="Genomic_DNA"/>
</dbReference>
<keyword evidence="1" id="KW-0472">Membrane</keyword>
<feature type="transmembrane region" description="Helical" evidence="1">
    <location>
        <begin position="199"/>
        <end position="222"/>
    </location>
</feature>
<keyword evidence="1" id="KW-0812">Transmembrane</keyword>
<dbReference type="Proteomes" id="UP000533080">
    <property type="component" value="Unassembled WGS sequence"/>
</dbReference>
<comment type="caution">
    <text evidence="2">The sequence shown here is derived from an EMBL/GenBank/DDBJ whole genome shotgun (WGS) entry which is preliminary data.</text>
</comment>
<accession>A0A7Y4MPK2</accession>
<dbReference type="AlphaFoldDB" id="A0A7Y4MPK2"/>
<protein>
    <submittedName>
        <fullName evidence="2">Uncharacterized protein</fullName>
    </submittedName>
</protein>
<proteinExistence type="predicted"/>
<feature type="transmembrane region" description="Helical" evidence="1">
    <location>
        <begin position="36"/>
        <end position="57"/>
    </location>
</feature>
<sequence>MTPTEARKPALSWLLLLPVPAMLLGAFVAWRSGAPVAAFAINATAAALGAGMAAMVGRLSSETLLRVSGPLSVIAALLTASTLLFPGLDEVHRWIELGPVRLHASAVAVPWVLLGVSHALHRRFFAASVLAVGLSAVHAAQPDAGQGTAFALAASTLLARAHSTPWLQRAFSCTVVLFIGFGAWLQPDPLLAVPHVERILQLAASLAPALGIVAVAALGLLLLPAAPGSARWKTSDGRGQPLATSLFVYIAATLCVPMLGDFPVPVMGAGAGPVLGWYMATGILAASAQRLTQCENPTVSPVRPQ</sequence>
<reference evidence="2 3" key="1">
    <citation type="submission" date="2020-05" db="EMBL/GenBank/DDBJ databases">
        <authorList>
            <person name="Whitworth D."/>
        </authorList>
    </citation>
    <scope>NUCLEOTIDE SEQUENCE [LARGE SCALE GENOMIC DNA]</scope>
    <source>
        <strain evidence="2 3">AM005</strain>
    </source>
</reference>
<feature type="transmembrane region" description="Helical" evidence="1">
    <location>
        <begin position="12"/>
        <end position="30"/>
    </location>
</feature>
<evidence type="ECO:0000313" key="2">
    <source>
        <dbReference type="EMBL" id="NOJ77442.1"/>
    </source>
</evidence>
<evidence type="ECO:0000313" key="3">
    <source>
        <dbReference type="Proteomes" id="UP000533080"/>
    </source>
</evidence>
<name>A0A7Y4MPK2_MYXXA</name>
<gene>
    <name evidence="2" type="ORF">HNV28_03645</name>
</gene>
<feature type="transmembrane region" description="Helical" evidence="1">
    <location>
        <begin position="100"/>
        <end position="120"/>
    </location>
</feature>
<feature type="transmembrane region" description="Helical" evidence="1">
    <location>
        <begin position="242"/>
        <end position="260"/>
    </location>
</feature>
<evidence type="ECO:0000256" key="1">
    <source>
        <dbReference type="SAM" id="Phobius"/>
    </source>
</evidence>
<feature type="transmembrane region" description="Helical" evidence="1">
    <location>
        <begin position="69"/>
        <end position="88"/>
    </location>
</feature>